<evidence type="ECO:0000256" key="1">
    <source>
        <dbReference type="ARBA" id="ARBA00022598"/>
    </source>
</evidence>
<dbReference type="Pfam" id="PF19045">
    <property type="entry name" value="Ligase_CoA_2"/>
    <property type="match status" value="1"/>
</dbReference>
<dbReference type="InterPro" id="IPR011761">
    <property type="entry name" value="ATP-grasp"/>
</dbReference>
<keyword evidence="1 6" id="KW-0436">Ligase</keyword>
<dbReference type="Pfam" id="PF13607">
    <property type="entry name" value="Succ_CoA_lig"/>
    <property type="match status" value="1"/>
</dbReference>
<evidence type="ECO:0000256" key="2">
    <source>
        <dbReference type="ARBA" id="ARBA00022741"/>
    </source>
</evidence>
<dbReference type="PROSITE" id="PS50975">
    <property type="entry name" value="ATP_GRASP"/>
    <property type="match status" value="1"/>
</dbReference>
<dbReference type="Gene3D" id="3.30.1490.20">
    <property type="entry name" value="ATP-grasp fold, A domain"/>
    <property type="match status" value="1"/>
</dbReference>
<organism evidence="6 7">
    <name type="scientific">Kurthia gibsonii</name>
    <dbReference type="NCBI Taxonomy" id="33946"/>
    <lineage>
        <taxon>Bacteria</taxon>
        <taxon>Bacillati</taxon>
        <taxon>Bacillota</taxon>
        <taxon>Bacilli</taxon>
        <taxon>Bacillales</taxon>
        <taxon>Caryophanaceae</taxon>
        <taxon>Kurthia</taxon>
    </lineage>
</organism>
<feature type="domain" description="ATP-grasp" evidence="5">
    <location>
        <begin position="503"/>
        <end position="539"/>
    </location>
</feature>
<dbReference type="PANTHER" id="PTHR43334:SF1">
    <property type="entry name" value="3-HYDROXYPROPIONATE--COA LIGASE [ADP-FORMING]"/>
    <property type="match status" value="1"/>
</dbReference>
<dbReference type="SUPFAM" id="SSF52210">
    <property type="entry name" value="Succinyl-CoA synthetase domains"/>
    <property type="match status" value="2"/>
</dbReference>
<evidence type="ECO:0000256" key="4">
    <source>
        <dbReference type="PROSITE-ProRule" id="PRU00409"/>
    </source>
</evidence>
<gene>
    <name evidence="6" type="ORF">AAF454_06685</name>
</gene>
<dbReference type="EMBL" id="JBCEWA010000004">
    <property type="protein sequence ID" value="MEL5988101.1"/>
    <property type="molecule type" value="Genomic_DNA"/>
</dbReference>
<evidence type="ECO:0000256" key="3">
    <source>
        <dbReference type="ARBA" id="ARBA00022840"/>
    </source>
</evidence>
<dbReference type="InterPro" id="IPR016102">
    <property type="entry name" value="Succinyl-CoA_synth-like"/>
</dbReference>
<name>A0ABU9LNY0_9BACL</name>
<dbReference type="Gene3D" id="3.40.50.261">
    <property type="entry name" value="Succinyl-CoA synthetase domains"/>
    <property type="match status" value="2"/>
</dbReference>
<dbReference type="GO" id="GO:0016874">
    <property type="term" value="F:ligase activity"/>
    <property type="evidence" value="ECO:0007669"/>
    <property type="project" value="UniProtKB-KW"/>
</dbReference>
<comment type="caution">
    <text evidence="6">The sequence shown here is derived from an EMBL/GenBank/DDBJ whole genome shotgun (WGS) entry which is preliminary data.</text>
</comment>
<reference evidence="6 7" key="1">
    <citation type="submission" date="2024-04" db="EMBL/GenBank/DDBJ databases">
        <authorList>
            <person name="Wu Y.S."/>
            <person name="Zhang L."/>
        </authorList>
    </citation>
    <scope>NUCLEOTIDE SEQUENCE [LARGE SCALE GENOMIC DNA]</scope>
    <source>
        <strain evidence="6 7">KG-01</strain>
    </source>
</reference>
<dbReference type="SUPFAM" id="SSF56059">
    <property type="entry name" value="Glutathione synthetase ATP-binding domain-like"/>
    <property type="match status" value="1"/>
</dbReference>
<protein>
    <submittedName>
        <fullName evidence="6">Acetate--CoA ligase family protein</fullName>
    </submittedName>
</protein>
<dbReference type="SMART" id="SM00881">
    <property type="entry name" value="CoA_binding"/>
    <property type="match status" value="1"/>
</dbReference>
<dbReference type="RefSeq" id="WP_121177434.1">
    <property type="nucleotide sequence ID" value="NZ_JBBCRB010000006.1"/>
</dbReference>
<dbReference type="Gene3D" id="3.40.50.720">
    <property type="entry name" value="NAD(P)-binding Rossmann-like Domain"/>
    <property type="match status" value="1"/>
</dbReference>
<dbReference type="InterPro" id="IPR032875">
    <property type="entry name" value="Succ_CoA_lig_flav_dom"/>
</dbReference>
<keyword evidence="2 4" id="KW-0547">Nucleotide-binding</keyword>
<dbReference type="SUPFAM" id="SSF51735">
    <property type="entry name" value="NAD(P)-binding Rossmann-fold domains"/>
    <property type="match status" value="1"/>
</dbReference>
<dbReference type="Pfam" id="PF13380">
    <property type="entry name" value="CoA_binding_2"/>
    <property type="match status" value="1"/>
</dbReference>
<dbReference type="InterPro" id="IPR051538">
    <property type="entry name" value="Acyl-CoA_Synth/Transferase"/>
</dbReference>
<evidence type="ECO:0000259" key="5">
    <source>
        <dbReference type="PROSITE" id="PS50975"/>
    </source>
</evidence>
<dbReference type="Pfam" id="PF13549">
    <property type="entry name" value="ATP-grasp_5"/>
    <property type="match status" value="1"/>
</dbReference>
<dbReference type="InterPro" id="IPR003781">
    <property type="entry name" value="CoA-bd"/>
</dbReference>
<dbReference type="Proteomes" id="UP001398420">
    <property type="component" value="Unassembled WGS sequence"/>
</dbReference>
<dbReference type="InterPro" id="IPR036291">
    <property type="entry name" value="NAD(P)-bd_dom_sf"/>
</dbReference>
<evidence type="ECO:0000313" key="6">
    <source>
        <dbReference type="EMBL" id="MEL5988101.1"/>
    </source>
</evidence>
<dbReference type="Gene3D" id="3.30.470.20">
    <property type="entry name" value="ATP-grasp fold, B domain"/>
    <property type="match status" value="1"/>
</dbReference>
<dbReference type="PANTHER" id="PTHR43334">
    <property type="entry name" value="ACETATE--COA LIGASE [ADP-FORMING]"/>
    <property type="match status" value="1"/>
</dbReference>
<sequence length="724" mass="78776">MLENRHYETLAPLFNPKGIAVVGASESKYKIGYLQVQALIDGKFTGEIYPIHRTATEIAGLRCYPSVSEVEGEVDLAILCTSANQIEEGIIDCAKKGVKAVIIFAAGFSETGEEGIAQQQRLAMLARQHGIRIVGPNCVGLVNTSNGLIGTFSPAILMVPTDGKKGVGYVSQSGAFGVLTYMAAAQNGILFNYFVSTGNEMESEFADFIEYMIHDEQTQIITGYMEGARDPKRLLALAKEALKRKKPIVLMKTGRSEAGSQAAASHTGSLAGADNIYDAFFRQAAIVRADDYDDIISFSKLFLANKLPKGRNTVIVTSSGGRGINEADRCESLGLHVVPLSEETKAKIREDIPSYASATNPIDLTAAASVTNPELFLAPMKALTEDPDVHNIIFTEFPHNWTKEMPILQEFISLCEKSDKFVCVTTFEIEGMTYPPATKTLVEHGIPVISGSLNPIRALSKLVTYAEQYRGQFDEVAEQEIFLKQEIDALIAGQEMLSEAQAATVLQAYGIPTTNRVIAMDVEAAKAVSEQMGYPVVMKVDSAQIPHKTEADAIRLNLQNEAEVQQAFHEIMQNAKNYCPEAIINGISVQEMLGEGVEMIIGAQRDPLFGPVIMVGLGGIFVEIFKDVSFRVAPLSRKDAVDMLEELKGKALLHGARGKVKVDTEAIIDVLLRVSSLMMDHDQIEELDINPLIVYEKGVKAADAMMALKKVEENVVVGGLTDVQ</sequence>
<dbReference type="InterPro" id="IPR013815">
    <property type="entry name" value="ATP_grasp_subdomain_1"/>
</dbReference>
<keyword evidence="3 4" id="KW-0067">ATP-binding</keyword>
<dbReference type="InterPro" id="IPR043938">
    <property type="entry name" value="Ligase_CoA_dom"/>
</dbReference>
<accession>A0ABU9LNY0</accession>
<evidence type="ECO:0000313" key="7">
    <source>
        <dbReference type="Proteomes" id="UP001398420"/>
    </source>
</evidence>
<proteinExistence type="predicted"/>
<keyword evidence="7" id="KW-1185">Reference proteome</keyword>